<dbReference type="SUPFAM" id="SSF51197">
    <property type="entry name" value="Clavaminate synthase-like"/>
    <property type="match status" value="1"/>
</dbReference>
<dbReference type="RefSeq" id="XP_011495363.1">
    <property type="nucleotide sequence ID" value="XM_011497061.1"/>
</dbReference>
<keyword evidence="3" id="KW-0408">Iron</keyword>
<dbReference type="GO" id="GO:0046872">
    <property type="term" value="F:metal ion binding"/>
    <property type="evidence" value="ECO:0007669"/>
    <property type="project" value="UniProtKB-KW"/>
</dbReference>
<gene>
    <name evidence="6" type="primary">LOC105360218</name>
</gene>
<evidence type="ECO:0000256" key="4">
    <source>
        <dbReference type="ARBA" id="ARBA00038356"/>
    </source>
</evidence>
<keyword evidence="2" id="KW-0479">Metal-binding</keyword>
<accession>A0AAJ6VN73</accession>
<evidence type="ECO:0000256" key="1">
    <source>
        <dbReference type="ARBA" id="ARBA00001962"/>
    </source>
</evidence>
<evidence type="ECO:0000256" key="3">
    <source>
        <dbReference type="ARBA" id="ARBA00023004"/>
    </source>
</evidence>
<keyword evidence="6" id="KW-0223">Dioxygenase</keyword>
<dbReference type="GO" id="GO:0051213">
    <property type="term" value="F:dioxygenase activity"/>
    <property type="evidence" value="ECO:0007669"/>
    <property type="project" value="UniProtKB-KW"/>
</dbReference>
<dbReference type="KEGG" id="csol:105360218"/>
<dbReference type="Pfam" id="PF05721">
    <property type="entry name" value="PhyH"/>
    <property type="match status" value="1"/>
</dbReference>
<evidence type="ECO:0000313" key="6">
    <source>
        <dbReference type="RefSeq" id="XP_011495363.1"/>
    </source>
</evidence>
<evidence type="ECO:0000256" key="2">
    <source>
        <dbReference type="ARBA" id="ARBA00022723"/>
    </source>
</evidence>
<dbReference type="PANTHER" id="PTHR20883:SF15">
    <property type="entry name" value="PHYTANOYL-COA DIOXYGENASE DOMAIN-CONTAINING PROTEIN 1"/>
    <property type="match status" value="1"/>
</dbReference>
<dbReference type="PANTHER" id="PTHR20883">
    <property type="entry name" value="PHYTANOYL-COA DIOXYGENASE DOMAIN CONTAINING 1"/>
    <property type="match status" value="1"/>
</dbReference>
<dbReference type="GeneID" id="105360218"/>
<name>A0AAJ6VN73_9HYME</name>
<dbReference type="Gene3D" id="2.60.120.620">
    <property type="entry name" value="q2cbj1_9rhob like domain"/>
    <property type="match status" value="1"/>
</dbReference>
<reference evidence="6" key="1">
    <citation type="submission" date="2025-08" db="UniProtKB">
        <authorList>
            <consortium name="RefSeq"/>
        </authorList>
    </citation>
    <scope>IDENTIFICATION</scope>
</reference>
<dbReference type="AlphaFoldDB" id="A0AAJ6VN73"/>
<dbReference type="InterPro" id="IPR008775">
    <property type="entry name" value="Phytyl_CoA_dOase-like"/>
</dbReference>
<sequence length="282" mass="32775">MKDVFNQLEKDGFVVLEDFFKPEEVDELKSAGEEFTTNLPPEEDRKVFNTVDNQQSKDRYFFESANKVSYFFESEALEEDGKLKVHPRISLNKVGHALHWLHPVFKKYTFSEKVKEVAFQLELIEPAICQSMYIYKNPGVGSEVVVHQDSSYLYTDPVKLVSFWIALDDATKENSCLWIAQGSHKSGVHRRYLKNKDPQAQELFVYDKPVAYYQQSSFRQVVARKGTCILLHGQVLHYSEANKSKVSRHAYTFNVIETQHVNYSRDNWIQPPKNGFPLLYSN</sequence>
<organism evidence="5 6">
    <name type="scientific">Ceratosolen solmsi marchali</name>
    <dbReference type="NCBI Taxonomy" id="326594"/>
    <lineage>
        <taxon>Eukaryota</taxon>
        <taxon>Metazoa</taxon>
        <taxon>Ecdysozoa</taxon>
        <taxon>Arthropoda</taxon>
        <taxon>Hexapoda</taxon>
        <taxon>Insecta</taxon>
        <taxon>Pterygota</taxon>
        <taxon>Neoptera</taxon>
        <taxon>Endopterygota</taxon>
        <taxon>Hymenoptera</taxon>
        <taxon>Apocrita</taxon>
        <taxon>Proctotrupomorpha</taxon>
        <taxon>Chalcidoidea</taxon>
        <taxon>Agaonidae</taxon>
        <taxon>Agaoninae</taxon>
        <taxon>Ceratosolen</taxon>
    </lineage>
</organism>
<comment type="cofactor">
    <cofactor evidence="1">
        <name>Fe cation</name>
        <dbReference type="ChEBI" id="CHEBI:24875"/>
    </cofactor>
</comment>
<dbReference type="Proteomes" id="UP000695007">
    <property type="component" value="Unplaced"/>
</dbReference>
<comment type="similarity">
    <text evidence="4">Belongs to the PhyH family. PHYHD1 subfamily.</text>
</comment>
<keyword evidence="5" id="KW-1185">Reference proteome</keyword>
<dbReference type="CTD" id="254295"/>
<protein>
    <submittedName>
        <fullName evidence="6">Phytanoyl-CoA dioxygenase</fullName>
    </submittedName>
</protein>
<proteinExistence type="inferred from homology"/>
<evidence type="ECO:0000313" key="5">
    <source>
        <dbReference type="Proteomes" id="UP000695007"/>
    </source>
</evidence>
<keyword evidence="6" id="KW-0560">Oxidoreductase</keyword>